<comment type="caution">
    <text evidence="1">The sequence shown here is derived from an EMBL/GenBank/DDBJ whole genome shotgun (WGS) entry which is preliminary data.</text>
</comment>
<dbReference type="RefSeq" id="WP_041016384.1">
    <property type="nucleotide sequence ID" value="NZ_CCEJ010000001.1"/>
</dbReference>
<keyword evidence="2" id="KW-1185">Reference proteome</keyword>
<dbReference type="Gene3D" id="2.60.40.1190">
    <property type="match status" value="1"/>
</dbReference>
<accession>A0A090CXQ2</accession>
<evidence type="ECO:0000313" key="2">
    <source>
        <dbReference type="Proteomes" id="UP000031552"/>
    </source>
</evidence>
<gene>
    <name evidence="1" type="ORF">CSEC_0008</name>
</gene>
<dbReference type="eggNOG" id="ENOG5032FHQ">
    <property type="taxonomic scope" value="Bacteria"/>
</dbReference>
<dbReference type="OrthoDB" id="20793at2"/>
<dbReference type="Proteomes" id="UP000031552">
    <property type="component" value="Unassembled WGS sequence"/>
</dbReference>
<proteinExistence type="predicted"/>
<reference evidence="1" key="1">
    <citation type="submission" date="2013-12" db="EMBL/GenBank/DDBJ databases">
        <authorList>
            <person name="Linke B."/>
        </authorList>
    </citation>
    <scope>NUCLEOTIDE SEQUENCE [LARGE SCALE GENOMIC DNA]</scope>
    <source>
        <strain evidence="1">CRIB-18</strain>
    </source>
</reference>
<dbReference type="SUPFAM" id="SSF49344">
    <property type="entry name" value="CBD9-like"/>
    <property type="match status" value="1"/>
</dbReference>
<protein>
    <recommendedName>
        <fullName evidence="3">Carbohydrate-binding domain-containing protein</fullName>
    </recommendedName>
</protein>
<dbReference type="AlphaFoldDB" id="A0A090CXQ2"/>
<evidence type="ECO:0008006" key="3">
    <source>
        <dbReference type="Google" id="ProtNLM"/>
    </source>
</evidence>
<evidence type="ECO:0000313" key="1">
    <source>
        <dbReference type="EMBL" id="CDR32852.1"/>
    </source>
</evidence>
<dbReference type="STRING" id="1437425.CSEC_0008"/>
<name>A0A090CXQ2_9BACT</name>
<reference evidence="1" key="2">
    <citation type="submission" date="2014-09" db="EMBL/GenBank/DDBJ databases">
        <title>Criblamydia sequanensis harbors a mega-plasmid encoding arsenite resistance.</title>
        <authorList>
            <person name="Bertelli C."/>
            <person name="Goesmann A."/>
            <person name="Greub G."/>
        </authorList>
    </citation>
    <scope>NUCLEOTIDE SEQUENCE [LARGE SCALE GENOMIC DNA]</scope>
    <source>
        <strain evidence="1">CRIB-18</strain>
    </source>
</reference>
<dbReference type="CDD" id="cd00241">
    <property type="entry name" value="DOMON_like"/>
    <property type="match status" value="1"/>
</dbReference>
<dbReference type="EMBL" id="CCEJ010000001">
    <property type="protein sequence ID" value="CDR32852.1"/>
    <property type="molecule type" value="Genomic_DNA"/>
</dbReference>
<sequence>MLTRDDDESYFELSPANFFEVSYEVPFLSGKNLPSLTSKEGKKFTLPSPDFLTGEETFASIGLGYNLEGIALRVEVQKPVERVFYPEIREGDSFEVFIDTRDLKTTGYATRFCHHFFFLPELVDGRKAGEITRFRGEESHPIADHNELSLKIHTTKKNYTLEIFIPSHCLYGFDPVEFDRIGFTYRINRPQEASQHFTVLSDEFKVEDQPSLWSSLTLKQSQTREHQ</sequence>
<organism evidence="1 2">
    <name type="scientific">Candidatus Criblamydia sequanensis CRIB-18</name>
    <dbReference type="NCBI Taxonomy" id="1437425"/>
    <lineage>
        <taxon>Bacteria</taxon>
        <taxon>Pseudomonadati</taxon>
        <taxon>Chlamydiota</taxon>
        <taxon>Chlamydiia</taxon>
        <taxon>Parachlamydiales</taxon>
        <taxon>Candidatus Criblamydiaceae</taxon>
        <taxon>Candidatus Criblamydia</taxon>
    </lineage>
</organism>